<dbReference type="SUPFAM" id="SSF57997">
    <property type="entry name" value="Tropomyosin"/>
    <property type="match status" value="1"/>
</dbReference>
<keyword evidence="3" id="KW-1185">Reference proteome</keyword>
<accession>A0A6S7IVS1</accession>
<sequence>MTAVTAEQLTAILESKLEEKLAPLNSTIIELKSQVADVLKHANFIDEKYEEMRCKVENYEKKLKEVNDKNKILKTSVRALEENFSLLSDSYNDLEQYSRRECVEIRGIPTPENLNEESTNQITIDIGKLIGIDIAPEDISVSHRLSTRRNAVPGRPMPIIVKFVRRDTKAQFYGSRKLLQYKSTLDLGFDVENKIYISESLTDKNKDLFYCCFKVKKELNYKYLWTSNGRIFFRKDMDSKPLQIKDKYYLEKL</sequence>
<dbReference type="InterPro" id="IPR004244">
    <property type="entry name" value="Transposase_22"/>
</dbReference>
<evidence type="ECO:0000313" key="3">
    <source>
        <dbReference type="Proteomes" id="UP001152795"/>
    </source>
</evidence>
<dbReference type="InterPro" id="IPR057251">
    <property type="entry name" value="FP_C"/>
</dbReference>
<dbReference type="OrthoDB" id="5976098at2759"/>
<dbReference type="Pfam" id="PF25298">
    <property type="entry name" value="Baculo_FP_2nd"/>
    <property type="match status" value="1"/>
</dbReference>
<reference evidence="2" key="1">
    <citation type="submission" date="2020-04" db="EMBL/GenBank/DDBJ databases">
        <authorList>
            <person name="Alioto T."/>
            <person name="Alioto T."/>
            <person name="Gomez Garrido J."/>
        </authorList>
    </citation>
    <scope>NUCLEOTIDE SEQUENCE</scope>
    <source>
        <strain evidence="2">A484AB</strain>
    </source>
</reference>
<protein>
    <recommendedName>
        <fullName evidence="1">FP protein C-terminal domain-containing protein</fullName>
    </recommendedName>
</protein>
<dbReference type="Proteomes" id="UP001152795">
    <property type="component" value="Unassembled WGS sequence"/>
</dbReference>
<dbReference type="PANTHER" id="PTHR11505">
    <property type="entry name" value="L1 TRANSPOSABLE ELEMENT-RELATED"/>
    <property type="match status" value="1"/>
</dbReference>
<comment type="caution">
    <text evidence="2">The sequence shown here is derived from an EMBL/GenBank/DDBJ whole genome shotgun (WGS) entry which is preliminary data.</text>
</comment>
<proteinExistence type="predicted"/>
<feature type="non-terminal residue" evidence="2">
    <location>
        <position position="253"/>
    </location>
</feature>
<dbReference type="AlphaFoldDB" id="A0A6S7IVS1"/>
<feature type="domain" description="FP protein C-terminal" evidence="1">
    <location>
        <begin position="202"/>
        <end position="252"/>
    </location>
</feature>
<dbReference type="EMBL" id="CACRXK020012497">
    <property type="protein sequence ID" value="CAB4023434.1"/>
    <property type="molecule type" value="Genomic_DNA"/>
</dbReference>
<organism evidence="2 3">
    <name type="scientific">Paramuricea clavata</name>
    <name type="common">Red gorgonian</name>
    <name type="synonym">Violescent sea-whip</name>
    <dbReference type="NCBI Taxonomy" id="317549"/>
    <lineage>
        <taxon>Eukaryota</taxon>
        <taxon>Metazoa</taxon>
        <taxon>Cnidaria</taxon>
        <taxon>Anthozoa</taxon>
        <taxon>Octocorallia</taxon>
        <taxon>Malacalcyonacea</taxon>
        <taxon>Plexauridae</taxon>
        <taxon>Paramuricea</taxon>
    </lineage>
</organism>
<name>A0A6S7IVS1_PARCT</name>
<gene>
    <name evidence="2" type="ORF">PACLA_8A070465</name>
</gene>
<evidence type="ECO:0000259" key="1">
    <source>
        <dbReference type="Pfam" id="PF25298"/>
    </source>
</evidence>
<evidence type="ECO:0000313" key="2">
    <source>
        <dbReference type="EMBL" id="CAB4023434.1"/>
    </source>
</evidence>